<feature type="site" description="Cleavage; by autolysis" evidence="12">
    <location>
        <begin position="87"/>
        <end position="88"/>
    </location>
</feature>
<keyword evidence="5 12" id="KW-0378">Hydrolase</keyword>
<keyword evidence="7 12" id="KW-0805">Transcription regulation</keyword>
<dbReference type="KEGG" id="ppd:Ppro_1901"/>
<dbReference type="HOGENOM" id="CLU_066192_45_1_7"/>
<dbReference type="NCBIfam" id="TIGR00498">
    <property type="entry name" value="lexA"/>
    <property type="match status" value="1"/>
</dbReference>
<feature type="active site" description="For autocatalytic cleavage activity" evidence="12">
    <location>
        <position position="158"/>
    </location>
</feature>
<dbReference type="SUPFAM" id="SSF46785">
    <property type="entry name" value="Winged helix' DNA-binding domain"/>
    <property type="match status" value="1"/>
</dbReference>
<dbReference type="InterPro" id="IPR015927">
    <property type="entry name" value="Peptidase_S24_S26A/B/C"/>
</dbReference>
<comment type="subunit">
    <text evidence="12">Homodimer.</text>
</comment>
<dbReference type="GO" id="GO:0009432">
    <property type="term" value="P:SOS response"/>
    <property type="evidence" value="ECO:0007669"/>
    <property type="project" value="UniProtKB-UniRule"/>
</dbReference>
<feature type="DNA-binding region" description="H-T-H motif" evidence="12">
    <location>
        <begin position="28"/>
        <end position="48"/>
    </location>
</feature>
<dbReference type="PRINTS" id="PR00726">
    <property type="entry name" value="LEXASERPTASE"/>
</dbReference>
<dbReference type="GO" id="GO:0003677">
    <property type="term" value="F:DNA binding"/>
    <property type="evidence" value="ECO:0007669"/>
    <property type="project" value="UniProtKB-UniRule"/>
</dbReference>
<evidence type="ECO:0000256" key="7">
    <source>
        <dbReference type="ARBA" id="ARBA00023015"/>
    </source>
</evidence>
<evidence type="ECO:0000256" key="10">
    <source>
        <dbReference type="ARBA" id="ARBA00023204"/>
    </source>
</evidence>
<evidence type="ECO:0000256" key="2">
    <source>
        <dbReference type="ARBA" id="ARBA00022491"/>
    </source>
</evidence>
<dbReference type="FunFam" id="2.10.109.10:FF:000001">
    <property type="entry name" value="LexA repressor"/>
    <property type="match status" value="1"/>
</dbReference>
<dbReference type="GO" id="GO:0006260">
    <property type="term" value="P:DNA replication"/>
    <property type="evidence" value="ECO:0007669"/>
    <property type="project" value="UniProtKB-UniRule"/>
</dbReference>
<dbReference type="InterPro" id="IPR006197">
    <property type="entry name" value="Peptidase_S24_LexA"/>
</dbReference>
<dbReference type="EMBL" id="CP000482">
    <property type="protein sequence ID" value="ABK99511.1"/>
    <property type="molecule type" value="Genomic_DNA"/>
</dbReference>
<comment type="similarity">
    <text evidence="1 12 13">Belongs to the peptidase S24 family.</text>
</comment>
<evidence type="ECO:0000256" key="9">
    <source>
        <dbReference type="ARBA" id="ARBA00023163"/>
    </source>
</evidence>
<comment type="function">
    <text evidence="12">Represses a number of genes involved in the response to DNA damage (SOS response), including recA and lexA. In the presence of single-stranded DNA, RecA interacts with LexA causing an autocatalytic cleavage which disrupts the DNA-binding part of LexA, leading to derepression of the SOS regulon and eventually DNA repair.</text>
</comment>
<evidence type="ECO:0000256" key="12">
    <source>
        <dbReference type="HAMAP-Rule" id="MF_00015"/>
    </source>
</evidence>
<dbReference type="InterPro" id="IPR036388">
    <property type="entry name" value="WH-like_DNA-bd_sf"/>
</dbReference>
<keyword evidence="2 12" id="KW-0678">Repressor</keyword>
<dbReference type="Gene3D" id="2.10.109.10">
    <property type="entry name" value="Umud Fragment, subunit A"/>
    <property type="match status" value="1"/>
</dbReference>
<evidence type="ECO:0000256" key="3">
    <source>
        <dbReference type="ARBA" id="ARBA00022705"/>
    </source>
</evidence>
<dbReference type="GO" id="GO:0006508">
    <property type="term" value="P:proteolysis"/>
    <property type="evidence" value="ECO:0007669"/>
    <property type="project" value="InterPro"/>
</dbReference>
<sequence>MEALSPRQKQVLEFIRGYVAQNEYPPSLRDIGNYIGVSGNTAVLSHLEALERKGHIRRDTGSSRRIVLIRDKQHEVLQIPIVGTVQAGIPTLAVESIEGYYPMEKMQLRGGTFFLRVKGDSMINDAIMDGDLALIRPQETAENGDIVVALIEDEATLKRFYREGDFIRLEPSNTNFAVIVISAKDVTIIGKAIKIVRDID</sequence>
<dbReference type="HAMAP" id="MF_00015">
    <property type="entry name" value="LexA"/>
    <property type="match status" value="1"/>
</dbReference>
<dbReference type="EC" id="3.4.21.88" evidence="12"/>
<evidence type="ECO:0000256" key="6">
    <source>
        <dbReference type="ARBA" id="ARBA00022813"/>
    </source>
</evidence>
<dbReference type="GO" id="GO:0045892">
    <property type="term" value="P:negative regulation of DNA-templated transcription"/>
    <property type="evidence" value="ECO:0007669"/>
    <property type="project" value="UniProtKB-UniRule"/>
</dbReference>
<dbReference type="PANTHER" id="PTHR33516:SF2">
    <property type="entry name" value="LEXA REPRESSOR-RELATED"/>
    <property type="match status" value="1"/>
</dbReference>
<evidence type="ECO:0000256" key="8">
    <source>
        <dbReference type="ARBA" id="ARBA00023125"/>
    </source>
</evidence>
<keyword evidence="8 12" id="KW-0238">DNA-binding</keyword>
<name>A1AQ91_PELPD</name>
<evidence type="ECO:0000259" key="14">
    <source>
        <dbReference type="Pfam" id="PF00717"/>
    </source>
</evidence>
<dbReference type="GO" id="GO:0004252">
    <property type="term" value="F:serine-type endopeptidase activity"/>
    <property type="evidence" value="ECO:0007669"/>
    <property type="project" value="UniProtKB-UniRule"/>
</dbReference>
<dbReference type="Pfam" id="PF00717">
    <property type="entry name" value="Peptidase_S24"/>
    <property type="match status" value="1"/>
</dbReference>
<keyword evidence="3 12" id="KW-0235">DNA replication</keyword>
<keyword evidence="17" id="KW-1185">Reference proteome</keyword>
<dbReference type="RefSeq" id="WP_011735787.1">
    <property type="nucleotide sequence ID" value="NC_008609.1"/>
</dbReference>
<comment type="catalytic activity">
    <reaction evidence="12">
        <text>Hydrolysis of Ala-|-Gly bond in repressor LexA.</text>
        <dbReference type="EC" id="3.4.21.88"/>
    </reaction>
</comment>
<gene>
    <name evidence="12" type="primary">lexA</name>
    <name evidence="16" type="ordered locus">Ppro_1901</name>
</gene>
<dbReference type="InterPro" id="IPR006200">
    <property type="entry name" value="LexA"/>
</dbReference>
<keyword evidence="4 12" id="KW-0227">DNA damage</keyword>
<dbReference type="Proteomes" id="UP000006732">
    <property type="component" value="Chromosome"/>
</dbReference>
<evidence type="ECO:0000313" key="16">
    <source>
        <dbReference type="EMBL" id="ABK99511.1"/>
    </source>
</evidence>
<evidence type="ECO:0000256" key="13">
    <source>
        <dbReference type="RuleBase" id="RU003991"/>
    </source>
</evidence>
<dbReference type="OrthoDB" id="9802364at2"/>
<accession>A1AQ91</accession>
<dbReference type="InterPro" id="IPR039418">
    <property type="entry name" value="LexA-like"/>
</dbReference>
<evidence type="ECO:0000256" key="1">
    <source>
        <dbReference type="ARBA" id="ARBA00007484"/>
    </source>
</evidence>
<dbReference type="InterPro" id="IPR050077">
    <property type="entry name" value="LexA_repressor"/>
</dbReference>
<dbReference type="PANTHER" id="PTHR33516">
    <property type="entry name" value="LEXA REPRESSOR"/>
    <property type="match status" value="1"/>
</dbReference>
<keyword evidence="9 12" id="KW-0804">Transcription</keyword>
<feature type="active site" description="For autocatalytic cleavage activity" evidence="12">
    <location>
        <position position="121"/>
    </location>
</feature>
<keyword evidence="10 12" id="KW-0234">DNA repair</keyword>
<feature type="domain" description="LexA repressor DNA-binding" evidence="15">
    <location>
        <begin position="1"/>
        <end position="64"/>
    </location>
</feature>
<dbReference type="GO" id="GO:0006281">
    <property type="term" value="P:DNA repair"/>
    <property type="evidence" value="ECO:0007669"/>
    <property type="project" value="UniProtKB-UniRule"/>
</dbReference>
<evidence type="ECO:0000256" key="11">
    <source>
        <dbReference type="ARBA" id="ARBA00023236"/>
    </source>
</evidence>
<reference evidence="16 17" key="1">
    <citation type="submission" date="2006-10" db="EMBL/GenBank/DDBJ databases">
        <title>Complete sequence of chromosome of Pelobacter propionicus DSM 2379.</title>
        <authorList>
            <consortium name="US DOE Joint Genome Institute"/>
            <person name="Copeland A."/>
            <person name="Lucas S."/>
            <person name="Lapidus A."/>
            <person name="Barry K."/>
            <person name="Detter J.C."/>
            <person name="Glavina del Rio T."/>
            <person name="Hammon N."/>
            <person name="Israni S."/>
            <person name="Dalin E."/>
            <person name="Tice H."/>
            <person name="Pitluck S."/>
            <person name="Saunders E."/>
            <person name="Brettin T."/>
            <person name="Bruce D."/>
            <person name="Han C."/>
            <person name="Tapia R."/>
            <person name="Schmutz J."/>
            <person name="Larimer F."/>
            <person name="Land M."/>
            <person name="Hauser L."/>
            <person name="Kyrpides N."/>
            <person name="Kim E."/>
            <person name="Lovley D."/>
            <person name="Richardson P."/>
        </authorList>
    </citation>
    <scope>NUCLEOTIDE SEQUENCE [LARGE SCALE GENOMIC DNA]</scope>
    <source>
        <strain evidence="17">DSM 2379 / NBRC 103807 / OttBd1</strain>
    </source>
</reference>
<evidence type="ECO:0000259" key="15">
    <source>
        <dbReference type="Pfam" id="PF01726"/>
    </source>
</evidence>
<keyword evidence="11 12" id="KW-0742">SOS response</keyword>
<evidence type="ECO:0000256" key="4">
    <source>
        <dbReference type="ARBA" id="ARBA00022763"/>
    </source>
</evidence>
<evidence type="ECO:0000313" key="17">
    <source>
        <dbReference type="Proteomes" id="UP000006732"/>
    </source>
</evidence>
<evidence type="ECO:0000256" key="5">
    <source>
        <dbReference type="ARBA" id="ARBA00022801"/>
    </source>
</evidence>
<protein>
    <recommendedName>
        <fullName evidence="12">LexA repressor</fullName>
        <ecNumber evidence="12">3.4.21.88</ecNumber>
    </recommendedName>
</protein>
<dbReference type="STRING" id="338966.Ppro_1901"/>
<dbReference type="InterPro" id="IPR006199">
    <property type="entry name" value="LexA_DNA-bd_dom"/>
</dbReference>
<feature type="domain" description="Peptidase S24/S26A/S26B/S26C" evidence="14">
    <location>
        <begin position="80"/>
        <end position="193"/>
    </location>
</feature>
<dbReference type="eggNOG" id="COG1974">
    <property type="taxonomic scope" value="Bacteria"/>
</dbReference>
<dbReference type="MEROPS" id="S24.001"/>
<dbReference type="AlphaFoldDB" id="A1AQ91"/>
<keyword evidence="6 12" id="KW-0068">Autocatalytic cleavage</keyword>
<proteinExistence type="inferred from homology"/>
<organism evidence="16 17">
    <name type="scientific">Pelobacter propionicus (strain DSM 2379 / NBRC 103807 / OttBd1)</name>
    <dbReference type="NCBI Taxonomy" id="338966"/>
    <lineage>
        <taxon>Bacteria</taxon>
        <taxon>Pseudomonadati</taxon>
        <taxon>Thermodesulfobacteriota</taxon>
        <taxon>Desulfuromonadia</taxon>
        <taxon>Desulfuromonadales</taxon>
        <taxon>Desulfuromonadaceae</taxon>
        <taxon>Pelobacter</taxon>
    </lineage>
</organism>
<dbReference type="CDD" id="cd06529">
    <property type="entry name" value="S24_LexA-like"/>
    <property type="match status" value="1"/>
</dbReference>
<dbReference type="Gene3D" id="1.10.10.10">
    <property type="entry name" value="Winged helix-like DNA-binding domain superfamily/Winged helix DNA-binding domain"/>
    <property type="match status" value="1"/>
</dbReference>
<dbReference type="InterPro" id="IPR036286">
    <property type="entry name" value="LexA/Signal_pep-like_sf"/>
</dbReference>
<dbReference type="SUPFAM" id="SSF51306">
    <property type="entry name" value="LexA/Signal peptidase"/>
    <property type="match status" value="1"/>
</dbReference>
<dbReference type="Pfam" id="PF01726">
    <property type="entry name" value="LexA_DNA_bind"/>
    <property type="match status" value="1"/>
</dbReference>
<dbReference type="InterPro" id="IPR036390">
    <property type="entry name" value="WH_DNA-bd_sf"/>
</dbReference>